<protein>
    <recommendedName>
        <fullName evidence="4">Protein-L-isoaspartate O-methyltransferase</fullName>
        <ecNumber evidence="3">2.1.1.77</ecNumber>
    </recommendedName>
    <alternativeName>
        <fullName evidence="11">L-isoaspartyl protein carboxyl methyltransferase</fullName>
    </alternativeName>
    <alternativeName>
        <fullName evidence="9">Protein L-isoaspartyl methyltransferase</fullName>
    </alternativeName>
    <alternativeName>
        <fullName evidence="10">Protein-beta-aspartate methyltransferase</fullName>
    </alternativeName>
</protein>
<evidence type="ECO:0000256" key="1">
    <source>
        <dbReference type="ARBA" id="ARBA00004496"/>
    </source>
</evidence>
<dbReference type="CDD" id="cd02440">
    <property type="entry name" value="AdoMet_MTases"/>
    <property type="match status" value="1"/>
</dbReference>
<evidence type="ECO:0000256" key="3">
    <source>
        <dbReference type="ARBA" id="ARBA00011890"/>
    </source>
</evidence>
<dbReference type="SUPFAM" id="SSF53335">
    <property type="entry name" value="S-adenosyl-L-methionine-dependent methyltransferases"/>
    <property type="match status" value="1"/>
</dbReference>
<dbReference type="Proteomes" id="UP000301309">
    <property type="component" value="Unassembled WGS sequence"/>
</dbReference>
<evidence type="ECO:0000313" key="12">
    <source>
        <dbReference type="EMBL" id="GDY53392.1"/>
    </source>
</evidence>
<dbReference type="GO" id="GO:0032259">
    <property type="term" value="P:methylation"/>
    <property type="evidence" value="ECO:0007669"/>
    <property type="project" value="UniProtKB-KW"/>
</dbReference>
<comment type="similarity">
    <text evidence="2">Belongs to the methyltransferase superfamily. L-isoaspartyl/D-aspartyl protein methyltransferase family.</text>
</comment>
<dbReference type="InterPro" id="IPR027573">
    <property type="entry name" value="Methyltran_FxLD"/>
</dbReference>
<reference evidence="12 13" key="1">
    <citation type="journal article" date="2020" name="Int. J. Syst. Evol. Microbiol.">
        <title>Reclassification of Streptomyces castelarensis and Streptomyces sporoclivatus as later heterotypic synonyms of Streptomyces antimycoticus.</title>
        <authorList>
            <person name="Komaki H."/>
            <person name="Tamura T."/>
        </authorList>
    </citation>
    <scope>NUCLEOTIDE SEQUENCE [LARGE SCALE GENOMIC DNA]</scope>
    <source>
        <strain evidence="12 13">NBRC 13459</strain>
    </source>
</reference>
<evidence type="ECO:0000256" key="2">
    <source>
        <dbReference type="ARBA" id="ARBA00005369"/>
    </source>
</evidence>
<name>A0A4D4KX68_STRVO</name>
<proteinExistence type="inferred from homology"/>
<dbReference type="RefSeq" id="WP_162001837.1">
    <property type="nucleotide sequence ID" value="NZ_BAAASO010000067.1"/>
</dbReference>
<sequence>MNSTPTVDDLRNALVDQILAKRPLPPRVERAMRTVHREVHLPGLDPAVAYSNRAITIKENPEGPLALSCASVPSTVAMMLGQLDAQPGDRILEIGAGTGYNAALLSEIVGEDGEVTTIDIDADVTQHARDALNKAGYVHVRVMERDGLKGAPEYGPYTRMIGTVGFWDIPATLRDQLIDGGRFVLPLRWRGQTRSVVLNRQGEALLCHDMELCGFVPIVGQDGERTLELADGTVRVHHDQDQDMDPSRLNDALTQPAAETWSDVRVGGEESFDGIWLRATAFEDTACRLEATSTAMENGLRRPIIIGRSPALVSGGSLAYLISKRDDTDTERPSLLGAAHLGPDGADLAKRLVAHITAWGADRTATPNLAIYPAGTPDNELPAGHVIEKADSRVVLSFA</sequence>
<evidence type="ECO:0000256" key="11">
    <source>
        <dbReference type="ARBA" id="ARBA00031350"/>
    </source>
</evidence>
<evidence type="ECO:0000256" key="4">
    <source>
        <dbReference type="ARBA" id="ARBA00013346"/>
    </source>
</evidence>
<evidence type="ECO:0000313" key="13">
    <source>
        <dbReference type="Proteomes" id="UP000301309"/>
    </source>
</evidence>
<evidence type="ECO:0000256" key="6">
    <source>
        <dbReference type="ARBA" id="ARBA00022603"/>
    </source>
</evidence>
<evidence type="ECO:0000256" key="7">
    <source>
        <dbReference type="ARBA" id="ARBA00022679"/>
    </source>
</evidence>
<accession>A0A4D4KX68</accession>
<dbReference type="NCBIfam" id="TIGR04364">
    <property type="entry name" value="methyltran_FxLD"/>
    <property type="match status" value="1"/>
</dbReference>
<dbReference type="Gene3D" id="3.40.50.150">
    <property type="entry name" value="Vaccinia Virus protein VP39"/>
    <property type="match status" value="1"/>
</dbReference>
<dbReference type="AlphaFoldDB" id="A0A4D4KX68"/>
<keyword evidence="5" id="KW-0963">Cytoplasm</keyword>
<dbReference type="Pfam" id="PF01135">
    <property type="entry name" value="PCMT"/>
    <property type="match status" value="1"/>
</dbReference>
<keyword evidence="7" id="KW-0808">Transferase</keyword>
<evidence type="ECO:0000256" key="10">
    <source>
        <dbReference type="ARBA" id="ARBA00031323"/>
    </source>
</evidence>
<comment type="caution">
    <text evidence="12">The sequence shown here is derived from an EMBL/GenBank/DDBJ whole genome shotgun (WGS) entry which is preliminary data.</text>
</comment>
<comment type="subcellular location">
    <subcellularLocation>
        <location evidence="1">Cytoplasm</location>
    </subcellularLocation>
</comment>
<dbReference type="EMBL" id="BJHW01000001">
    <property type="protein sequence ID" value="GDY53392.1"/>
    <property type="molecule type" value="Genomic_DNA"/>
</dbReference>
<dbReference type="PANTHER" id="PTHR11579">
    <property type="entry name" value="PROTEIN-L-ISOASPARTATE O-METHYLTRANSFERASE"/>
    <property type="match status" value="1"/>
</dbReference>
<keyword evidence="6" id="KW-0489">Methyltransferase</keyword>
<dbReference type="EC" id="2.1.1.77" evidence="3"/>
<organism evidence="12 13">
    <name type="scientific">Streptomyces violaceusniger</name>
    <dbReference type="NCBI Taxonomy" id="68280"/>
    <lineage>
        <taxon>Bacteria</taxon>
        <taxon>Bacillati</taxon>
        <taxon>Actinomycetota</taxon>
        <taxon>Actinomycetes</taxon>
        <taxon>Kitasatosporales</taxon>
        <taxon>Streptomycetaceae</taxon>
        <taxon>Streptomyces</taxon>
        <taxon>Streptomyces violaceusniger group</taxon>
    </lineage>
</organism>
<evidence type="ECO:0000256" key="9">
    <source>
        <dbReference type="ARBA" id="ARBA00030757"/>
    </source>
</evidence>
<dbReference type="InterPro" id="IPR000682">
    <property type="entry name" value="PCMT"/>
</dbReference>
<dbReference type="InterPro" id="IPR029063">
    <property type="entry name" value="SAM-dependent_MTases_sf"/>
</dbReference>
<keyword evidence="8" id="KW-0949">S-adenosyl-L-methionine</keyword>
<dbReference type="GO" id="GO:0004719">
    <property type="term" value="F:protein-L-isoaspartate (D-aspartate) O-methyltransferase activity"/>
    <property type="evidence" value="ECO:0007669"/>
    <property type="project" value="UniProtKB-EC"/>
</dbReference>
<dbReference type="GO" id="GO:0005737">
    <property type="term" value="C:cytoplasm"/>
    <property type="evidence" value="ECO:0007669"/>
    <property type="project" value="UniProtKB-SubCell"/>
</dbReference>
<evidence type="ECO:0000256" key="5">
    <source>
        <dbReference type="ARBA" id="ARBA00022490"/>
    </source>
</evidence>
<gene>
    <name evidence="12" type="ORF">SVIO_040150</name>
</gene>
<evidence type="ECO:0000256" key="8">
    <source>
        <dbReference type="ARBA" id="ARBA00022691"/>
    </source>
</evidence>
<dbReference type="PANTHER" id="PTHR11579:SF0">
    <property type="entry name" value="PROTEIN-L-ISOASPARTATE(D-ASPARTATE) O-METHYLTRANSFERASE"/>
    <property type="match status" value="1"/>
</dbReference>
<keyword evidence="13" id="KW-1185">Reference proteome</keyword>